<dbReference type="Proteomes" id="UP001258207">
    <property type="component" value="Chromosome"/>
</dbReference>
<evidence type="ECO:0000313" key="2">
    <source>
        <dbReference type="Proteomes" id="UP001258207"/>
    </source>
</evidence>
<sequence length="95" mass="10534">MSMAAFYSNGWPSCVIAGQFAEDLFVALDFKKMVIRDRAVARGMVFSLCIPLAKKPAQAGKLKVWLRRFVKEGSLAQPQADAFWLRAKKLAKSPG</sequence>
<evidence type="ECO:0000313" key="1">
    <source>
        <dbReference type="EMBL" id="WNC11143.1"/>
    </source>
</evidence>
<accession>A0AAJ6MUX9</accession>
<dbReference type="AlphaFoldDB" id="A0AAJ6MUX9"/>
<dbReference type="EMBL" id="CP134081">
    <property type="protein sequence ID" value="WNC11143.1"/>
    <property type="molecule type" value="Genomic_DNA"/>
</dbReference>
<reference evidence="1" key="1">
    <citation type="submission" date="2023-09" db="EMBL/GenBank/DDBJ databases">
        <title>First report of Pseudomonas coleopterorum DJ13 causing leaf spot on Rhododendron pulchrum Sweet in China.</title>
        <authorList>
            <person name="Zhang Y."/>
        </authorList>
    </citation>
    <scope>NUCLEOTIDE SEQUENCE</scope>
    <source>
        <strain evidence="1">DJ13</strain>
    </source>
</reference>
<protein>
    <submittedName>
        <fullName evidence="1">Uncharacterized protein</fullName>
    </submittedName>
</protein>
<proteinExistence type="predicted"/>
<name>A0AAJ6MUX9_9PSED</name>
<dbReference type="RefSeq" id="WP_310792667.1">
    <property type="nucleotide sequence ID" value="NZ_CP134081.1"/>
</dbReference>
<organism evidence="1 2">
    <name type="scientific">Pseudomonas coleopterorum</name>
    <dbReference type="NCBI Taxonomy" id="1605838"/>
    <lineage>
        <taxon>Bacteria</taxon>
        <taxon>Pseudomonadati</taxon>
        <taxon>Pseudomonadota</taxon>
        <taxon>Gammaproteobacteria</taxon>
        <taxon>Pseudomonadales</taxon>
        <taxon>Pseudomonadaceae</taxon>
        <taxon>Pseudomonas</taxon>
    </lineage>
</organism>
<gene>
    <name evidence="1" type="ORF">RI108_06945</name>
</gene>